<dbReference type="GO" id="GO:0006656">
    <property type="term" value="P:phosphatidylcholine biosynthetic process"/>
    <property type="evidence" value="ECO:0007669"/>
    <property type="project" value="TreeGrafter"/>
</dbReference>
<sequence length="209" mass="23441">MDTELRNRKAAGDGQHDPSASTGLSSANKHHHHQPSSSTMLSPNSAFTNGFDADPEKNGSGHSRVLSDDLTRFPLGRELTEAQKENLVKESAEMAYGKTPNGTVFRVPVTKDMVTEIFDMSKRKSVFDIITLVVMGVQVLLFFTLPTSIKKWLFLILFVFWRAGYNAGLGYLLKMQSSRRGLVALAREKGIFDRNRGSPWYDWLKDELT</sequence>
<evidence type="ECO:0000256" key="1">
    <source>
        <dbReference type="SAM" id="MobiDB-lite"/>
    </source>
</evidence>
<keyword evidence="2" id="KW-0812">Transmembrane</keyword>
<evidence type="ECO:0000313" key="3">
    <source>
        <dbReference type="EMBL" id="KAF9140205.1"/>
    </source>
</evidence>
<protein>
    <submittedName>
        <fullName evidence="3">Phosphatidylethanolamine N-methyltransferase</fullName>
    </submittedName>
</protein>
<organism evidence="3 4">
    <name type="scientific">Linnemannia schmuckeri</name>
    <dbReference type="NCBI Taxonomy" id="64567"/>
    <lineage>
        <taxon>Eukaryota</taxon>
        <taxon>Fungi</taxon>
        <taxon>Fungi incertae sedis</taxon>
        <taxon>Mucoromycota</taxon>
        <taxon>Mortierellomycotina</taxon>
        <taxon>Mortierellomycetes</taxon>
        <taxon>Mortierellales</taxon>
        <taxon>Mortierellaceae</taxon>
        <taxon>Linnemannia</taxon>
    </lineage>
</organism>
<evidence type="ECO:0000313" key="4">
    <source>
        <dbReference type="Proteomes" id="UP000748756"/>
    </source>
</evidence>
<dbReference type="EMBL" id="JAAAUQ010001326">
    <property type="protein sequence ID" value="KAF9140205.1"/>
    <property type="molecule type" value="Genomic_DNA"/>
</dbReference>
<feature type="transmembrane region" description="Helical" evidence="2">
    <location>
        <begin position="152"/>
        <end position="173"/>
    </location>
</feature>
<dbReference type="PANTHER" id="PTHR32138:SF0">
    <property type="entry name" value="PHOSPHATIDYLETHANOLAMINE N-METHYLTRANSFERASE"/>
    <property type="match status" value="1"/>
</dbReference>
<keyword evidence="2" id="KW-1133">Transmembrane helix</keyword>
<proteinExistence type="predicted"/>
<dbReference type="OrthoDB" id="4583at2759"/>
<feature type="region of interest" description="Disordered" evidence="1">
    <location>
        <begin position="1"/>
        <end position="66"/>
    </location>
</feature>
<reference evidence="3" key="1">
    <citation type="journal article" date="2020" name="Fungal Divers.">
        <title>Resolving the Mortierellaceae phylogeny through synthesis of multi-gene phylogenetics and phylogenomics.</title>
        <authorList>
            <person name="Vandepol N."/>
            <person name="Liber J."/>
            <person name="Desiro A."/>
            <person name="Na H."/>
            <person name="Kennedy M."/>
            <person name="Barry K."/>
            <person name="Grigoriev I.V."/>
            <person name="Miller A.N."/>
            <person name="O'Donnell K."/>
            <person name="Stajich J.E."/>
            <person name="Bonito G."/>
        </authorList>
    </citation>
    <scope>NUCLEOTIDE SEQUENCE</scope>
    <source>
        <strain evidence="3">NRRL 6426</strain>
    </source>
</reference>
<evidence type="ECO:0000256" key="2">
    <source>
        <dbReference type="SAM" id="Phobius"/>
    </source>
</evidence>
<feature type="transmembrane region" description="Helical" evidence="2">
    <location>
        <begin position="126"/>
        <end position="146"/>
    </location>
</feature>
<feature type="compositionally biased region" description="Polar residues" evidence="1">
    <location>
        <begin position="18"/>
        <end position="27"/>
    </location>
</feature>
<feature type="compositionally biased region" description="Basic and acidic residues" evidence="1">
    <location>
        <begin position="1"/>
        <end position="16"/>
    </location>
</feature>
<comment type="caution">
    <text evidence="3">The sequence shown here is derived from an EMBL/GenBank/DDBJ whole genome shotgun (WGS) entry which is preliminary data.</text>
</comment>
<dbReference type="Proteomes" id="UP000748756">
    <property type="component" value="Unassembled WGS sequence"/>
</dbReference>
<dbReference type="GO" id="GO:0004608">
    <property type="term" value="F:phosphatidylethanolamine N-methyltransferase activity"/>
    <property type="evidence" value="ECO:0007669"/>
    <property type="project" value="TreeGrafter"/>
</dbReference>
<dbReference type="PANTHER" id="PTHR32138">
    <property type="entry name" value="PHOSPHATIDYLETHANOLAMINE N-METHYLTRANSFERASE"/>
    <property type="match status" value="1"/>
</dbReference>
<feature type="compositionally biased region" description="Basic and acidic residues" evidence="1">
    <location>
        <begin position="54"/>
        <end position="66"/>
    </location>
</feature>
<gene>
    <name evidence="3" type="primary">CHO2_1</name>
    <name evidence="3" type="ORF">BG015_001755</name>
</gene>
<keyword evidence="4" id="KW-1185">Reference proteome</keyword>
<accession>A0A9P5V6L6</accession>
<feature type="non-terminal residue" evidence="3">
    <location>
        <position position="209"/>
    </location>
</feature>
<dbReference type="AlphaFoldDB" id="A0A9P5V6L6"/>
<feature type="compositionally biased region" description="Polar residues" evidence="1">
    <location>
        <begin position="35"/>
        <end position="48"/>
    </location>
</feature>
<keyword evidence="2" id="KW-0472">Membrane</keyword>
<name>A0A9P5V6L6_9FUNG</name>